<evidence type="ECO:0000259" key="2">
    <source>
        <dbReference type="Pfam" id="PF22980"/>
    </source>
</evidence>
<gene>
    <name evidence="3" type="ORF">B0H63DRAFT_146392</name>
</gene>
<accession>A0AAE0U1E8</accession>
<evidence type="ECO:0000313" key="4">
    <source>
        <dbReference type="Proteomes" id="UP001285441"/>
    </source>
</evidence>
<name>A0AAE0U1E8_9PEZI</name>
<reference evidence="3" key="1">
    <citation type="journal article" date="2023" name="Mol. Phylogenet. Evol.">
        <title>Genome-scale phylogeny and comparative genomics of the fungal order Sordariales.</title>
        <authorList>
            <person name="Hensen N."/>
            <person name="Bonometti L."/>
            <person name="Westerberg I."/>
            <person name="Brannstrom I.O."/>
            <person name="Guillou S."/>
            <person name="Cros-Aarteil S."/>
            <person name="Calhoun S."/>
            <person name="Haridas S."/>
            <person name="Kuo A."/>
            <person name="Mondo S."/>
            <person name="Pangilinan J."/>
            <person name="Riley R."/>
            <person name="LaButti K."/>
            <person name="Andreopoulos B."/>
            <person name="Lipzen A."/>
            <person name="Chen C."/>
            <person name="Yan M."/>
            <person name="Daum C."/>
            <person name="Ng V."/>
            <person name="Clum A."/>
            <person name="Steindorff A."/>
            <person name="Ohm R.A."/>
            <person name="Martin F."/>
            <person name="Silar P."/>
            <person name="Natvig D.O."/>
            <person name="Lalanne C."/>
            <person name="Gautier V."/>
            <person name="Ament-Velasquez S.L."/>
            <person name="Kruys A."/>
            <person name="Hutchinson M.I."/>
            <person name="Powell A.J."/>
            <person name="Barry K."/>
            <person name="Miller A.N."/>
            <person name="Grigoriev I.V."/>
            <person name="Debuchy R."/>
            <person name="Gladieux P."/>
            <person name="Hiltunen Thoren M."/>
            <person name="Johannesson H."/>
        </authorList>
    </citation>
    <scope>NUCLEOTIDE SEQUENCE</scope>
    <source>
        <strain evidence="3">CBS 232.78</strain>
    </source>
</reference>
<feature type="compositionally biased region" description="Low complexity" evidence="1">
    <location>
        <begin position="102"/>
        <end position="119"/>
    </location>
</feature>
<feature type="domain" description="Myb-like DNA-binding" evidence="2">
    <location>
        <begin position="30"/>
        <end position="73"/>
    </location>
</feature>
<protein>
    <recommendedName>
        <fullName evidence="2">Myb-like DNA-binding domain-containing protein</fullName>
    </recommendedName>
</protein>
<dbReference type="Proteomes" id="UP001285441">
    <property type="component" value="Unassembled WGS sequence"/>
</dbReference>
<organism evidence="3 4">
    <name type="scientific">Podospora didyma</name>
    <dbReference type="NCBI Taxonomy" id="330526"/>
    <lineage>
        <taxon>Eukaryota</taxon>
        <taxon>Fungi</taxon>
        <taxon>Dikarya</taxon>
        <taxon>Ascomycota</taxon>
        <taxon>Pezizomycotina</taxon>
        <taxon>Sordariomycetes</taxon>
        <taxon>Sordariomycetidae</taxon>
        <taxon>Sordariales</taxon>
        <taxon>Podosporaceae</taxon>
        <taxon>Podospora</taxon>
    </lineage>
</organism>
<feature type="region of interest" description="Disordered" evidence="1">
    <location>
        <begin position="1"/>
        <end position="25"/>
    </location>
</feature>
<reference evidence="3" key="2">
    <citation type="submission" date="2023-06" db="EMBL/GenBank/DDBJ databases">
        <authorList>
            <consortium name="Lawrence Berkeley National Laboratory"/>
            <person name="Haridas S."/>
            <person name="Hensen N."/>
            <person name="Bonometti L."/>
            <person name="Westerberg I."/>
            <person name="Brannstrom I.O."/>
            <person name="Guillou S."/>
            <person name="Cros-Aarteil S."/>
            <person name="Calhoun S."/>
            <person name="Kuo A."/>
            <person name="Mondo S."/>
            <person name="Pangilinan J."/>
            <person name="Riley R."/>
            <person name="LaButti K."/>
            <person name="Andreopoulos B."/>
            <person name="Lipzen A."/>
            <person name="Chen C."/>
            <person name="Yanf M."/>
            <person name="Daum C."/>
            <person name="Ng V."/>
            <person name="Clum A."/>
            <person name="Steindorff A."/>
            <person name="Ohm R."/>
            <person name="Martin F."/>
            <person name="Silar P."/>
            <person name="Natvig D."/>
            <person name="Lalanne C."/>
            <person name="Gautier V."/>
            <person name="Ament-velasquez S.L."/>
            <person name="Kruys A."/>
            <person name="Hutchinson M.I."/>
            <person name="Powell A.J."/>
            <person name="Barry K."/>
            <person name="Miller A.N."/>
            <person name="Grigoriev I.V."/>
            <person name="Debuchy R."/>
            <person name="Gladieux P."/>
            <person name="Thoren M.H."/>
            <person name="Johannesson H."/>
        </authorList>
    </citation>
    <scope>NUCLEOTIDE SEQUENCE</scope>
    <source>
        <strain evidence="3">CBS 232.78</strain>
    </source>
</reference>
<evidence type="ECO:0000313" key="3">
    <source>
        <dbReference type="EMBL" id="KAK3387009.1"/>
    </source>
</evidence>
<feature type="region of interest" description="Disordered" evidence="1">
    <location>
        <begin position="70"/>
        <end position="206"/>
    </location>
</feature>
<dbReference type="EMBL" id="JAULSW010000003">
    <property type="protein sequence ID" value="KAK3387009.1"/>
    <property type="molecule type" value="Genomic_DNA"/>
</dbReference>
<proteinExistence type="predicted"/>
<dbReference type="AlphaFoldDB" id="A0AAE0U1E8"/>
<dbReference type="Pfam" id="PF22980">
    <property type="entry name" value="Myb_DNA-bind_8"/>
    <property type="match status" value="1"/>
</dbReference>
<feature type="compositionally biased region" description="Polar residues" evidence="1">
    <location>
        <begin position="84"/>
        <end position="99"/>
    </location>
</feature>
<comment type="caution">
    <text evidence="3">The sequence shown here is derived from an EMBL/GenBank/DDBJ whole genome shotgun (WGS) entry which is preliminary data.</text>
</comment>
<dbReference type="InterPro" id="IPR054505">
    <property type="entry name" value="Myb_DNA-bind_8"/>
</dbReference>
<evidence type="ECO:0000256" key="1">
    <source>
        <dbReference type="SAM" id="MobiDB-lite"/>
    </source>
</evidence>
<keyword evidence="4" id="KW-1185">Reference proteome</keyword>
<sequence>MPTKASKNVAAAGEIGPNGQKQPSPAEAYLFFTIIKNMRTKPDIDWQGVANDNNFKNAETAKVRYGQIKRKLGFSDSSGPPRGDTNNASDGNGPSTPSSKKGGITPSSGGAATASGGVKKAPRARKPSAAKQAKTDAIVKGRYKSQATIAPAEDEEDDEERVTYCVEHNDDDEDVEMANTPTRKPTKASIKREMGASYSSSSFAAPKKEDDKVQLMSIAPAAGAAAAAFPGYSWPFGGAGL</sequence>